<reference evidence="3" key="3">
    <citation type="journal article" date="2019" name="Int. J. Syst. Evol. Microbiol.">
        <title>The Global Catalogue of Microorganisms (GCM) 10K type strain sequencing project: providing services to taxonomists for standard genome sequencing and annotation.</title>
        <authorList>
            <consortium name="The Broad Institute Genomics Platform"/>
            <consortium name="The Broad Institute Genome Sequencing Center for Infectious Disease"/>
            <person name="Wu L."/>
            <person name="Ma J."/>
        </authorList>
    </citation>
    <scope>NUCLEOTIDE SEQUENCE [LARGE SCALE GENOMIC DNA]</scope>
    <source>
        <strain evidence="3">CGMCC 1.8884</strain>
    </source>
</reference>
<dbReference type="EMBL" id="BMLZ01000024">
    <property type="protein sequence ID" value="GGP30294.1"/>
    <property type="molecule type" value="Genomic_DNA"/>
</dbReference>
<dbReference type="Proteomes" id="UP000630135">
    <property type="component" value="Unassembled WGS sequence"/>
</dbReference>
<reference evidence="1" key="4">
    <citation type="submission" date="2023-08" db="EMBL/GenBank/DDBJ databases">
        <authorList>
            <person name="Sun Q."/>
            <person name="Zhou Y."/>
        </authorList>
    </citation>
    <scope>NUCLEOTIDE SEQUENCE</scope>
    <source>
        <strain evidence="2">CGMCC 1.8884</strain>
        <strain evidence="1">CGMCC 1.8885</strain>
    </source>
</reference>
<keyword evidence="3" id="KW-1185">Reference proteome</keyword>
<dbReference type="RefSeq" id="WP_152423636.1">
    <property type="nucleotide sequence ID" value="NZ_BMLZ01000024.1"/>
</dbReference>
<reference evidence="2" key="1">
    <citation type="journal article" date="2014" name="Int. J. Syst. Evol. Microbiol.">
        <title>Complete genome of a new Firmicutes species belonging to the dominant human colonic microbiota ('Ruminococcus bicirculans') reveals two chromosomes and a selective capacity to utilize plant glucans.</title>
        <authorList>
            <consortium name="NISC Comparative Sequencing Program"/>
            <person name="Wegmann U."/>
            <person name="Louis P."/>
            <person name="Goesmann A."/>
            <person name="Henrissat B."/>
            <person name="Duncan S.H."/>
            <person name="Flint H.J."/>
        </authorList>
    </citation>
    <scope>NUCLEOTIDE SEQUENCE</scope>
    <source>
        <strain evidence="2">CGMCC 1.8884</strain>
    </source>
</reference>
<evidence type="ECO:0000313" key="1">
    <source>
        <dbReference type="EMBL" id="GGI87897.1"/>
    </source>
</evidence>
<dbReference type="EMBL" id="BMMA01000024">
    <property type="protein sequence ID" value="GGI87897.1"/>
    <property type="molecule type" value="Genomic_DNA"/>
</dbReference>
<evidence type="ECO:0008006" key="5">
    <source>
        <dbReference type="Google" id="ProtNLM"/>
    </source>
</evidence>
<dbReference type="Proteomes" id="UP000652720">
    <property type="component" value="Unassembled WGS sequence"/>
</dbReference>
<organism evidence="1 4">
    <name type="scientific">Deinococcus wulumuqiensis</name>
    <dbReference type="NCBI Taxonomy" id="980427"/>
    <lineage>
        <taxon>Bacteria</taxon>
        <taxon>Thermotogati</taxon>
        <taxon>Deinococcota</taxon>
        <taxon>Deinococci</taxon>
        <taxon>Deinococcales</taxon>
        <taxon>Deinococcaceae</taxon>
        <taxon>Deinococcus</taxon>
    </lineage>
</organism>
<proteinExistence type="predicted"/>
<sequence>MNEKYAGSIGDVKKVWRRRENLRIRGVLHEGKKRDEQFSKAPVPRERKYVLSPKEAEKYPHVAAYLVKSGGYLPPTHRGHKAVLKLLRAMSSEFGTLVFLRKDMPQLDAFPRKSPILGQHAREESKAFLGTILSTADLDAVPYRASLQWGEVTEHLHTHFVLPLCFVEATLAQRIHAAPHGIGGGCLIDDTFHGVVVSPGDLHLLRLSRYLTSDPDSRLRNREGENYLEALEEDLARKATSSERAARLGWGRQVMAAKKAAEKAKRRTARQGTLYA</sequence>
<evidence type="ECO:0000313" key="4">
    <source>
        <dbReference type="Proteomes" id="UP000652720"/>
    </source>
</evidence>
<evidence type="ECO:0000313" key="3">
    <source>
        <dbReference type="Proteomes" id="UP000630135"/>
    </source>
</evidence>
<gene>
    <name evidence="2" type="ORF">GCM10008021_19450</name>
    <name evidence="1" type="ORF">GCM10010914_22870</name>
</gene>
<evidence type="ECO:0000313" key="2">
    <source>
        <dbReference type="EMBL" id="GGP30294.1"/>
    </source>
</evidence>
<dbReference type="AlphaFoldDB" id="A0AAV4K8U3"/>
<accession>A0AAV4K8U3</accession>
<dbReference type="GeneID" id="59166889"/>
<comment type="caution">
    <text evidence="1">The sequence shown here is derived from an EMBL/GenBank/DDBJ whole genome shotgun (WGS) entry which is preliminary data.</text>
</comment>
<name>A0AAV4K8U3_9DEIO</name>
<protein>
    <recommendedName>
        <fullName evidence="5">Cytidyltransferase-like domain-containing protein</fullName>
    </recommendedName>
</protein>
<reference evidence="1" key="2">
    <citation type="journal article" date="2014" name="Int. J. Syst. Evol. Microbiol.">
        <title>Complete genome sequence of Corynebacterium casei LMG S-19264T (=DSM 44701T), isolated from a smear-ripened cheese.</title>
        <authorList>
            <consortium name="US DOE Joint Genome Institute (JGI-PGF)"/>
            <person name="Walter F."/>
            <person name="Albersmeier A."/>
            <person name="Kalinowski J."/>
            <person name="Ruckert C."/>
        </authorList>
    </citation>
    <scope>NUCLEOTIDE SEQUENCE</scope>
    <source>
        <strain evidence="1">CGMCC 1.8885</strain>
    </source>
</reference>